<keyword evidence="3" id="KW-0732">Signal</keyword>
<feature type="chain" id="PRO_5003444980" evidence="3">
    <location>
        <begin position="22"/>
        <end position="185"/>
    </location>
</feature>
<dbReference type="PANTHER" id="PTHR14224:SF3">
    <property type="entry name" value="PRAME LIKE 17-RELATED"/>
    <property type="match status" value="1"/>
</dbReference>
<keyword evidence="1" id="KW-0433">Leucine-rich repeat</keyword>
<dbReference type="InterPro" id="IPR032675">
    <property type="entry name" value="LRR_dom_sf"/>
</dbReference>
<evidence type="ECO:0000256" key="3">
    <source>
        <dbReference type="SAM" id="SignalP"/>
    </source>
</evidence>
<evidence type="ECO:0000256" key="1">
    <source>
        <dbReference type="ARBA" id="ARBA00022614"/>
    </source>
</evidence>
<dbReference type="InParanoid" id="G3HWR0"/>
<dbReference type="Gene3D" id="3.80.10.10">
    <property type="entry name" value="Ribonuclease Inhibitor"/>
    <property type="match status" value="1"/>
</dbReference>
<dbReference type="Proteomes" id="UP000001075">
    <property type="component" value="Unassembled WGS sequence"/>
</dbReference>
<dbReference type="EMBL" id="JH000837">
    <property type="protein sequence ID" value="EGW08421.1"/>
    <property type="molecule type" value="Genomic_DNA"/>
</dbReference>
<dbReference type="GO" id="GO:0005737">
    <property type="term" value="C:cytoplasm"/>
    <property type="evidence" value="ECO:0007669"/>
    <property type="project" value="TreeGrafter"/>
</dbReference>
<sequence>MYILALFGNLLIILTLPQSDLKHLSQCQNLCQLKHLNLSNSLFSGSSDTHLQVLIENTSDTLQTLKLSNYSMKDSELRDLLPALSQCSQLTTVNFYDDFSTAVLKKLVQGMTDPNNLTVEFYPAPLECYDPLGSVHVEEFSQLCLELQDIVFAKRQPKTIAFATRICPKCHRSCVYNMEIRLCQC</sequence>
<evidence type="ECO:0000256" key="2">
    <source>
        <dbReference type="ARBA" id="ARBA00022737"/>
    </source>
</evidence>
<feature type="signal peptide" evidence="3">
    <location>
        <begin position="1"/>
        <end position="21"/>
    </location>
</feature>
<dbReference type="AlphaFoldDB" id="G3HWR0"/>
<protein>
    <submittedName>
        <fullName evidence="4">PRAME family member 12</fullName>
    </submittedName>
</protein>
<dbReference type="SUPFAM" id="SSF52047">
    <property type="entry name" value="RNI-like"/>
    <property type="match status" value="1"/>
</dbReference>
<organism evidence="4 5">
    <name type="scientific">Cricetulus griseus</name>
    <name type="common">Chinese hamster</name>
    <name type="synonym">Cricetulus barabensis griseus</name>
    <dbReference type="NCBI Taxonomy" id="10029"/>
    <lineage>
        <taxon>Eukaryota</taxon>
        <taxon>Metazoa</taxon>
        <taxon>Chordata</taxon>
        <taxon>Craniata</taxon>
        <taxon>Vertebrata</taxon>
        <taxon>Euteleostomi</taxon>
        <taxon>Mammalia</taxon>
        <taxon>Eutheria</taxon>
        <taxon>Euarchontoglires</taxon>
        <taxon>Glires</taxon>
        <taxon>Rodentia</taxon>
        <taxon>Myomorpha</taxon>
        <taxon>Muroidea</taxon>
        <taxon>Cricetidae</taxon>
        <taxon>Cricetinae</taxon>
        <taxon>Cricetulus</taxon>
    </lineage>
</organism>
<dbReference type="PANTHER" id="PTHR14224">
    <property type="entry name" value="SIMILAR TO PREFERENTIALLY EXPRESSED ANTIGEN IN MELANOMA-LIKE 3"/>
    <property type="match status" value="1"/>
</dbReference>
<proteinExistence type="predicted"/>
<dbReference type="InterPro" id="IPR050694">
    <property type="entry name" value="LRRC14/PRAME"/>
</dbReference>
<reference evidence="5" key="1">
    <citation type="journal article" date="2011" name="Nat. Biotechnol.">
        <title>The genomic sequence of the Chinese hamster ovary (CHO)-K1 cell line.</title>
        <authorList>
            <person name="Xu X."/>
            <person name="Nagarajan H."/>
            <person name="Lewis N.E."/>
            <person name="Pan S."/>
            <person name="Cai Z."/>
            <person name="Liu X."/>
            <person name="Chen W."/>
            <person name="Xie M."/>
            <person name="Wang W."/>
            <person name="Hammond S."/>
            <person name="Andersen M.R."/>
            <person name="Neff N."/>
            <person name="Passarelli B."/>
            <person name="Koh W."/>
            <person name="Fan H.C."/>
            <person name="Wang J."/>
            <person name="Gui Y."/>
            <person name="Lee K.H."/>
            <person name="Betenbaugh M.J."/>
            <person name="Quake S.R."/>
            <person name="Famili I."/>
            <person name="Palsson B.O."/>
            <person name="Wang J."/>
        </authorList>
    </citation>
    <scope>NUCLEOTIDE SEQUENCE [LARGE SCALE GENOMIC DNA]</scope>
    <source>
        <strain evidence="5">CHO K1 cell line</strain>
    </source>
</reference>
<evidence type="ECO:0000313" key="4">
    <source>
        <dbReference type="EMBL" id="EGW08421.1"/>
    </source>
</evidence>
<gene>
    <name evidence="4" type="ORF">I79_015408</name>
</gene>
<keyword evidence="2" id="KW-0677">Repeat</keyword>
<evidence type="ECO:0000313" key="5">
    <source>
        <dbReference type="Proteomes" id="UP000001075"/>
    </source>
</evidence>
<accession>G3HWR0</accession>
<name>G3HWR0_CRIGR</name>